<dbReference type="SUPFAM" id="SSF53335">
    <property type="entry name" value="S-adenosyl-L-methionine-dependent methyltransferases"/>
    <property type="match status" value="1"/>
</dbReference>
<reference evidence="9" key="1">
    <citation type="journal article" date="2013" name="Genome Announc.">
        <title>Draft genome sequence of Pseudozyma brasiliensis sp. nov. strain GHG001, a high producer of endo-1,4-xylanase isolated from an insect pest of sugarcane.</title>
        <authorList>
            <person name="Oliveira J.V.D.C."/>
            <person name="dos Santos R.A.C."/>
            <person name="Borges T.A."/>
            <person name="Riano-Pachon D.M."/>
            <person name="Goldman G.H."/>
        </authorList>
    </citation>
    <scope>NUCLEOTIDE SEQUENCE [LARGE SCALE GENOMIC DNA]</scope>
    <source>
        <strain evidence="9">GHG001</strain>
    </source>
</reference>
<feature type="compositionally biased region" description="Polar residues" evidence="6">
    <location>
        <begin position="571"/>
        <end position="584"/>
    </location>
</feature>
<dbReference type="InterPro" id="IPR025795">
    <property type="entry name" value="tRNA_(uracil-5-)_MeTrfase"/>
</dbReference>
<dbReference type="GO" id="GO:0005739">
    <property type="term" value="C:mitochondrion"/>
    <property type="evidence" value="ECO:0007669"/>
    <property type="project" value="InterPro"/>
</dbReference>
<dbReference type="PROSITE" id="PS01230">
    <property type="entry name" value="TRMA_1"/>
    <property type="match status" value="1"/>
</dbReference>
<feature type="binding site" evidence="4">
    <location>
        <position position="414"/>
    </location>
    <ligand>
        <name>S-adenosyl-L-methionine</name>
        <dbReference type="ChEBI" id="CHEBI:59789"/>
    </ligand>
</feature>
<dbReference type="InterPro" id="IPR012340">
    <property type="entry name" value="NA-bd_OB-fold"/>
</dbReference>
<dbReference type="eggNOG" id="KOG2187">
    <property type="taxonomic scope" value="Eukaryota"/>
</dbReference>
<dbReference type="SUPFAM" id="SSF50249">
    <property type="entry name" value="Nucleic acid-binding proteins"/>
    <property type="match status" value="1"/>
</dbReference>
<accession>V5GH57</accession>
<evidence type="ECO:0000256" key="3">
    <source>
        <dbReference type="ARBA" id="ARBA00022691"/>
    </source>
</evidence>
<organism evidence="8 9">
    <name type="scientific">Kalmanozyma brasiliensis (strain GHG001)</name>
    <name type="common">Yeast</name>
    <name type="synonym">Pseudozyma brasiliensis</name>
    <dbReference type="NCBI Taxonomy" id="1365824"/>
    <lineage>
        <taxon>Eukaryota</taxon>
        <taxon>Fungi</taxon>
        <taxon>Dikarya</taxon>
        <taxon>Basidiomycota</taxon>
        <taxon>Ustilaginomycotina</taxon>
        <taxon>Ustilaginomycetes</taxon>
        <taxon>Ustilaginales</taxon>
        <taxon>Ustilaginaceae</taxon>
        <taxon>Kalmanozyma</taxon>
    </lineage>
</organism>
<feature type="active site" description="Nucleophile" evidence="4">
    <location>
        <position position="509"/>
    </location>
</feature>
<feature type="compositionally biased region" description="Basic residues" evidence="6">
    <location>
        <begin position="621"/>
        <end position="630"/>
    </location>
</feature>
<dbReference type="GO" id="GO:0032259">
    <property type="term" value="P:methylation"/>
    <property type="evidence" value="ECO:0007669"/>
    <property type="project" value="UniProtKB-KW"/>
</dbReference>
<feature type="compositionally biased region" description="Low complexity" evidence="6">
    <location>
        <begin position="36"/>
        <end position="48"/>
    </location>
</feature>
<dbReference type="EMBL" id="KI545892">
    <property type="protein sequence ID" value="EST05347.1"/>
    <property type="molecule type" value="Genomic_DNA"/>
</dbReference>
<evidence type="ECO:0000256" key="1">
    <source>
        <dbReference type="ARBA" id="ARBA00022603"/>
    </source>
</evidence>
<dbReference type="InterPro" id="IPR043837">
    <property type="entry name" value="Mtf2-like_C"/>
</dbReference>
<comment type="similarity">
    <text evidence="4">Belongs to the class I-like SAM-binding methyltransferase superfamily. RNA M5U methyltransferase family.</text>
</comment>
<dbReference type="PANTHER" id="PTHR11061">
    <property type="entry name" value="RNA M5U METHYLTRANSFERASE"/>
    <property type="match status" value="1"/>
</dbReference>
<dbReference type="STRING" id="1365824.V5GH57"/>
<dbReference type="GO" id="GO:0030697">
    <property type="term" value="F:tRNA (uracil(54)-C5)-methyltransferase activity, S-adenosyl methionine-dependent"/>
    <property type="evidence" value="ECO:0007669"/>
    <property type="project" value="InterPro"/>
</dbReference>
<gene>
    <name evidence="8" type="ORF">PSEUBRA_SCAF6g00890</name>
</gene>
<dbReference type="CDD" id="cd02440">
    <property type="entry name" value="AdoMet_MTases"/>
    <property type="match status" value="1"/>
</dbReference>
<evidence type="ECO:0000313" key="9">
    <source>
        <dbReference type="Proteomes" id="UP000019377"/>
    </source>
</evidence>
<dbReference type="PANTHER" id="PTHR11061:SF30">
    <property type="entry name" value="TRNA (URACIL(54)-C(5))-METHYLTRANSFERASE"/>
    <property type="match status" value="1"/>
</dbReference>
<evidence type="ECO:0000256" key="6">
    <source>
        <dbReference type="SAM" id="MobiDB-lite"/>
    </source>
</evidence>
<dbReference type="InterPro" id="IPR029063">
    <property type="entry name" value="SAM-dependent_MTases_sf"/>
</dbReference>
<dbReference type="InterPro" id="IPR010280">
    <property type="entry name" value="U5_MeTrfase_fam"/>
</dbReference>
<dbReference type="HOGENOM" id="CLU_311239_0_0_1"/>
<feature type="compositionally biased region" description="Low complexity" evidence="6">
    <location>
        <begin position="559"/>
        <end position="570"/>
    </location>
</feature>
<evidence type="ECO:0000259" key="7">
    <source>
        <dbReference type="PROSITE" id="PS50926"/>
    </source>
</evidence>
<dbReference type="InterPro" id="IPR030390">
    <property type="entry name" value="MeTrfase_TrmA_AS"/>
</dbReference>
<dbReference type="FunFam" id="2.40.50.140:FF:000201">
    <property type="entry name" value="TRM2p tRNA methyltransferase"/>
    <property type="match status" value="1"/>
</dbReference>
<keyword evidence="3 4" id="KW-0949">S-adenosyl-L-methionine</keyword>
<keyword evidence="9" id="KW-1185">Reference proteome</keyword>
<proteinExistence type="inferred from homology"/>
<keyword evidence="1 4" id="KW-0489">Methyltransferase</keyword>
<dbReference type="OrthoDB" id="10250660at2759"/>
<protein>
    <recommendedName>
        <fullName evidence="7">TRAM domain-containing protein</fullName>
    </recommendedName>
</protein>
<feature type="compositionally biased region" description="Basic and acidic residues" evidence="6">
    <location>
        <begin position="608"/>
        <end position="620"/>
    </location>
</feature>
<keyword evidence="2 4" id="KW-0808">Transferase</keyword>
<evidence type="ECO:0000256" key="2">
    <source>
        <dbReference type="ARBA" id="ARBA00022679"/>
    </source>
</evidence>
<dbReference type="PROSITE" id="PS51622">
    <property type="entry name" value="SAM_MT_RNA_M5U_2"/>
    <property type="match status" value="1"/>
</dbReference>
<feature type="binding site" evidence="4">
    <location>
        <position position="435"/>
    </location>
    <ligand>
        <name>S-adenosyl-L-methionine</name>
        <dbReference type="ChEBI" id="CHEBI:59789"/>
    </ligand>
</feature>
<feature type="compositionally biased region" description="Basic and acidic residues" evidence="6">
    <location>
        <begin position="51"/>
        <end position="60"/>
    </location>
</feature>
<feature type="domain" description="TRAM" evidence="7">
    <location>
        <begin position="106"/>
        <end position="166"/>
    </location>
</feature>
<dbReference type="AlphaFoldDB" id="V5GH57"/>
<dbReference type="Gene3D" id="3.40.50.150">
    <property type="entry name" value="Vaccinia Virus protein VP39"/>
    <property type="match status" value="2"/>
</dbReference>
<feature type="compositionally biased region" description="Low complexity" evidence="6">
    <location>
        <begin position="652"/>
        <end position="665"/>
    </location>
</feature>
<evidence type="ECO:0000256" key="4">
    <source>
        <dbReference type="PROSITE-ProRule" id="PRU01024"/>
    </source>
</evidence>
<dbReference type="PROSITE" id="PS50926">
    <property type="entry name" value="TRAM"/>
    <property type="match status" value="1"/>
</dbReference>
<dbReference type="Gene3D" id="2.40.50.140">
    <property type="entry name" value="Nucleic acid-binding proteins"/>
    <property type="match status" value="1"/>
</dbReference>
<dbReference type="InterPro" id="IPR002792">
    <property type="entry name" value="TRAM_dom"/>
</dbReference>
<feature type="binding site" evidence="4">
    <location>
        <position position="482"/>
    </location>
    <ligand>
        <name>S-adenosyl-L-methionine</name>
        <dbReference type="ChEBI" id="CHEBI:59789"/>
    </ligand>
</feature>
<dbReference type="Proteomes" id="UP000019377">
    <property type="component" value="Unassembled WGS sequence"/>
</dbReference>
<name>V5GH57_KALBG</name>
<feature type="active site" evidence="5">
    <location>
        <position position="509"/>
    </location>
</feature>
<feature type="binding site" evidence="4">
    <location>
        <position position="382"/>
    </location>
    <ligand>
        <name>S-adenosyl-L-methionine</name>
        <dbReference type="ChEBI" id="CHEBI:59789"/>
    </ligand>
</feature>
<dbReference type="Pfam" id="PF19189">
    <property type="entry name" value="Mtf2"/>
    <property type="match status" value="1"/>
</dbReference>
<evidence type="ECO:0000313" key="8">
    <source>
        <dbReference type="EMBL" id="EST05347.1"/>
    </source>
</evidence>
<feature type="region of interest" description="Disordered" evidence="6">
    <location>
        <begin position="559"/>
        <end position="632"/>
    </location>
</feature>
<dbReference type="GO" id="GO:0008033">
    <property type="term" value="P:tRNA processing"/>
    <property type="evidence" value="ECO:0007669"/>
    <property type="project" value="InterPro"/>
</dbReference>
<dbReference type="GeneID" id="27421721"/>
<sequence length="944" mass="103990">MSSTLPSSPELPPAKRMRSRSPEQPQAEANGQIGLASTSAAASESTSAQDKQARKAEARRSRQKRKDYAKQLTKTGREPIEFDIEDLIGARNVTDILSEGLEHKNKFERGTRLTLQIERLDAHGDGLAIAPERDWVIAVPHTLPGEKVTVEISSNERLYSKAKLVEVLEKSATRQDELVRCKYFGDCGGCQYQMIDYAHQLEIKRGVVERAFARFSGLDAALIPEVLPTIASPNQYNYRTKLTPHFELPYELRRGRRTGIRNDANGNGKAEYDVPIGFDCIGTKRVMDIEECPIATKTINKALPAAKQKVVDTIESFKNGATILLRDSLITYDSFAEDLAVTSSAGEVEREFDTEVVTDHKATVKERVLTTKFESPAGTFFQNNRSILPSLLDYVRDAITSSGTGGGRYLVDAYCGSGLFSLCLASLFHEVSGVEISSESIRYATKNAELNGITNAKFLAGNAEDIFARIEYPAEKTTVIIDPPRRGCDEEFIRQLVKLGPKHIVYVSCNVHTQARDVGQLIAKDARYKIMSVRGADLFPQTHHVEGVAVLERVDASAPAASPTAPTQASWLSDQLDSLTTSPRTPRPNARSDDRKKHPIPRSVLFADSDRARQSEDFRPRKPAAPRKRFDRTPLTQQEANAFMSLLNQALAGTSTPTSSPLPTAGEREETPFGSYTSLISNPKTQSGSKALLQAFATRNRLKRFEEAREQRARRFMREGLAGSMDPLVLEAGIDEAREAIAACENLVDLLDWAKREVWGIHPTPTSAEVDLANTLETSATSTEGKREVKYGKETPFYPSVLQLLFLTIRDRYRAPHVALTIPRTTRALGIESYVLGVTGSLYNEVLKTQWDWLGDLPGVVSTLRQARETGILSAPLKHPIAPEKGAGGLATSEDESIRETVDRIANEVRKYVLDQKNEEDVFGEGSVEAGKGGKMGGIGVVIA</sequence>
<dbReference type="Pfam" id="PF05958">
    <property type="entry name" value="tRNA_U5-meth_tr"/>
    <property type="match status" value="1"/>
</dbReference>
<feature type="region of interest" description="Disordered" evidence="6">
    <location>
        <begin position="652"/>
        <end position="675"/>
    </location>
</feature>
<dbReference type="PROSITE" id="PS51687">
    <property type="entry name" value="SAM_MT_RNA_M5U"/>
    <property type="match status" value="1"/>
</dbReference>
<feature type="region of interest" description="Disordered" evidence="6">
    <location>
        <begin position="1"/>
        <end position="73"/>
    </location>
</feature>
<evidence type="ECO:0000256" key="5">
    <source>
        <dbReference type="PROSITE-ProRule" id="PRU10015"/>
    </source>
</evidence>